<dbReference type="EMBL" id="JAGDYM010000011">
    <property type="protein sequence ID" value="MBO1902440.1"/>
    <property type="molecule type" value="Genomic_DNA"/>
</dbReference>
<gene>
    <name evidence="4" type="ORF">J4H92_10820</name>
</gene>
<dbReference type="AlphaFoldDB" id="A0A939SCH2"/>
<evidence type="ECO:0000313" key="4">
    <source>
        <dbReference type="EMBL" id="MBO1902440.1"/>
    </source>
</evidence>
<evidence type="ECO:0000313" key="5">
    <source>
        <dbReference type="Proteomes" id="UP000664382"/>
    </source>
</evidence>
<keyword evidence="5" id="KW-1185">Reference proteome</keyword>
<dbReference type="Gene3D" id="3.30.360.10">
    <property type="entry name" value="Dihydrodipicolinate Reductase, domain 2"/>
    <property type="match status" value="1"/>
</dbReference>
<evidence type="ECO:0000259" key="2">
    <source>
        <dbReference type="Pfam" id="PF01408"/>
    </source>
</evidence>
<feature type="domain" description="GFO/IDH/MocA-like oxidoreductase" evidence="3">
    <location>
        <begin position="132"/>
        <end position="256"/>
    </location>
</feature>
<evidence type="ECO:0000256" key="1">
    <source>
        <dbReference type="ARBA" id="ARBA00023027"/>
    </source>
</evidence>
<dbReference type="Pfam" id="PF01408">
    <property type="entry name" value="GFO_IDH_MocA"/>
    <property type="match status" value="1"/>
</dbReference>
<dbReference type="Pfam" id="PF22725">
    <property type="entry name" value="GFO_IDH_MocA_C3"/>
    <property type="match status" value="1"/>
</dbReference>
<evidence type="ECO:0000259" key="3">
    <source>
        <dbReference type="Pfam" id="PF22725"/>
    </source>
</evidence>
<accession>A0A939SCH2</accession>
<dbReference type="InterPro" id="IPR055170">
    <property type="entry name" value="GFO_IDH_MocA-like_dom"/>
</dbReference>
<dbReference type="PANTHER" id="PTHR43377:SF1">
    <property type="entry name" value="BILIVERDIN REDUCTASE A"/>
    <property type="match status" value="1"/>
</dbReference>
<organism evidence="4 5">
    <name type="scientific">Leucobacter weissii</name>
    <dbReference type="NCBI Taxonomy" id="1983706"/>
    <lineage>
        <taxon>Bacteria</taxon>
        <taxon>Bacillati</taxon>
        <taxon>Actinomycetota</taxon>
        <taxon>Actinomycetes</taxon>
        <taxon>Micrococcales</taxon>
        <taxon>Microbacteriaceae</taxon>
        <taxon>Leucobacter</taxon>
    </lineage>
</organism>
<feature type="domain" description="Gfo/Idh/MocA-like oxidoreductase N-terminal" evidence="2">
    <location>
        <begin position="5"/>
        <end position="122"/>
    </location>
</feature>
<protein>
    <submittedName>
        <fullName evidence="4">Gfo/Idh/MocA family oxidoreductase</fullName>
    </submittedName>
</protein>
<name>A0A939SCH2_9MICO</name>
<dbReference type="InterPro" id="IPR000683">
    <property type="entry name" value="Gfo/Idh/MocA-like_OxRdtase_N"/>
</dbReference>
<keyword evidence="1" id="KW-0520">NAD</keyword>
<dbReference type="RefSeq" id="WP_208098194.1">
    <property type="nucleotide sequence ID" value="NZ_JAGDYM010000011.1"/>
</dbReference>
<dbReference type="SUPFAM" id="SSF55347">
    <property type="entry name" value="Glyceraldehyde-3-phosphate dehydrogenase-like, C-terminal domain"/>
    <property type="match status" value="1"/>
</dbReference>
<reference evidence="4" key="1">
    <citation type="submission" date="2021-03" db="EMBL/GenBank/DDBJ databases">
        <title>Leucobacter chromiisoli sp. nov., isolated from chromium-containing soil of chemical plant.</title>
        <authorList>
            <person name="Xu Z."/>
        </authorList>
    </citation>
    <scope>NUCLEOTIDE SEQUENCE</scope>
    <source>
        <strain evidence="4">S27</strain>
    </source>
</reference>
<dbReference type="InterPro" id="IPR051450">
    <property type="entry name" value="Gfo/Idh/MocA_Oxidoreductases"/>
</dbReference>
<dbReference type="PANTHER" id="PTHR43377">
    <property type="entry name" value="BILIVERDIN REDUCTASE A"/>
    <property type="match status" value="1"/>
</dbReference>
<comment type="caution">
    <text evidence="4">The sequence shown here is derived from an EMBL/GenBank/DDBJ whole genome shotgun (WGS) entry which is preliminary data.</text>
</comment>
<dbReference type="InterPro" id="IPR036291">
    <property type="entry name" value="NAD(P)-bd_dom_sf"/>
</dbReference>
<dbReference type="Gene3D" id="3.40.50.720">
    <property type="entry name" value="NAD(P)-binding Rossmann-like Domain"/>
    <property type="match status" value="1"/>
</dbReference>
<proteinExistence type="predicted"/>
<dbReference type="Proteomes" id="UP000664382">
    <property type="component" value="Unassembled WGS sequence"/>
</dbReference>
<sequence length="343" mass="38478">MTEKLKVGVVGLGIWGQNHPLVYNDYHRSEVAVVCDMNEERAREVAERLGCDWTTSVDELASSDVSTFSVATPDHTHFAPVSTLLKADKNVLVEKPLTTSLDEARQLVELAEASSGISMVDYHLRWDPQWSMVKDTVSEGGIGRPHMGYIRLSDAIEVAENWLSWAGRSGPHWFLYPHIFDLMTWIVGEEPETVYATGHRGILQAKGVDTYDAMQAMVSFPSGANITFETSWVVPNSNPSVTDCHMVLYGETGKIEYDQDFSGISFATSEKYFYPWVPLGKRDRWGQLNHYMYAPMKYFVDCVLDGRTPECTFREGMVNTAMIEATLRSIETGQPVKLAELLG</sequence>
<dbReference type="GO" id="GO:0000166">
    <property type="term" value="F:nucleotide binding"/>
    <property type="evidence" value="ECO:0007669"/>
    <property type="project" value="InterPro"/>
</dbReference>
<dbReference type="SUPFAM" id="SSF51735">
    <property type="entry name" value="NAD(P)-binding Rossmann-fold domains"/>
    <property type="match status" value="1"/>
</dbReference>